<feature type="signal peptide" evidence="1">
    <location>
        <begin position="1"/>
        <end position="31"/>
    </location>
</feature>
<organism evidence="2 3">
    <name type="scientific">Streptomyces parvus</name>
    <dbReference type="NCBI Taxonomy" id="66428"/>
    <lineage>
        <taxon>Bacteria</taxon>
        <taxon>Bacillati</taxon>
        <taxon>Actinomycetota</taxon>
        <taxon>Actinomycetes</taxon>
        <taxon>Kitasatosporales</taxon>
        <taxon>Streptomycetaceae</taxon>
        <taxon>Streptomyces</taxon>
    </lineage>
</organism>
<sequence>MFALRSRARTAAIAVPLALAGLVAATSSASAAPVKTYFDCRVGTTTGLAYSTYVDAVAPATVAPGATFELTLDPDPITPNPAYNQSVKDVALQFKLPDGATVVSYDVADGGDAGTPTLEVDGTKAVLRAAGPYVSDTPFDLPKVTFELQAPETPTTLETRFGGTSHDDPGFSWTFTPASWPGEAQLACWPDQPIALVKTVVQ</sequence>
<comment type="caution">
    <text evidence="2">The sequence shown here is derived from an EMBL/GenBank/DDBJ whole genome shotgun (WGS) entry which is preliminary data.</text>
</comment>
<evidence type="ECO:0000256" key="1">
    <source>
        <dbReference type="SAM" id="SignalP"/>
    </source>
</evidence>
<keyword evidence="3" id="KW-1185">Reference proteome</keyword>
<accession>A0A5D4JFW6</accession>
<protein>
    <recommendedName>
        <fullName evidence="4">Cyclase</fullName>
    </recommendedName>
</protein>
<evidence type="ECO:0008006" key="4">
    <source>
        <dbReference type="Google" id="ProtNLM"/>
    </source>
</evidence>
<evidence type="ECO:0000313" key="3">
    <source>
        <dbReference type="Proteomes" id="UP000323242"/>
    </source>
</evidence>
<gene>
    <name evidence="2" type="ORF">FY004_11350</name>
</gene>
<dbReference type="AlphaFoldDB" id="A0A5D4JFW6"/>
<dbReference type="Proteomes" id="UP000323242">
    <property type="component" value="Unassembled WGS sequence"/>
</dbReference>
<dbReference type="RefSeq" id="WP_109197484.1">
    <property type="nucleotide sequence ID" value="NZ_VSZQ01000047.1"/>
</dbReference>
<feature type="chain" id="PRO_5022985127" description="Cyclase" evidence="1">
    <location>
        <begin position="32"/>
        <end position="202"/>
    </location>
</feature>
<name>A0A5D4JFW6_9ACTN</name>
<keyword evidence="1" id="KW-0732">Signal</keyword>
<proteinExistence type="predicted"/>
<dbReference type="EMBL" id="VSZQ01000047">
    <property type="protein sequence ID" value="TYR64447.1"/>
    <property type="molecule type" value="Genomic_DNA"/>
</dbReference>
<reference evidence="2 3" key="1">
    <citation type="submission" date="2019-08" db="EMBL/GenBank/DDBJ databases">
        <title>Draft genome for granaticin producer strain Streptomyces parvus C05.</title>
        <authorList>
            <person name="Gonzalez-Pimentel J.L."/>
        </authorList>
    </citation>
    <scope>NUCLEOTIDE SEQUENCE [LARGE SCALE GENOMIC DNA]</scope>
    <source>
        <strain evidence="2 3">C05</strain>
    </source>
</reference>
<evidence type="ECO:0000313" key="2">
    <source>
        <dbReference type="EMBL" id="TYR64447.1"/>
    </source>
</evidence>